<feature type="compositionally biased region" description="Pro residues" evidence="1">
    <location>
        <begin position="48"/>
        <end position="70"/>
    </location>
</feature>
<evidence type="ECO:0000313" key="3">
    <source>
        <dbReference type="EMBL" id="TWU46420.1"/>
    </source>
</evidence>
<evidence type="ECO:0000256" key="2">
    <source>
        <dbReference type="SAM" id="Phobius"/>
    </source>
</evidence>
<keyword evidence="2" id="KW-0812">Transmembrane</keyword>
<dbReference type="Gene3D" id="1.50.10.20">
    <property type="match status" value="1"/>
</dbReference>
<evidence type="ECO:0000256" key="1">
    <source>
        <dbReference type="SAM" id="MobiDB-lite"/>
    </source>
</evidence>
<reference evidence="3 4" key="1">
    <citation type="submission" date="2019-02" db="EMBL/GenBank/DDBJ databases">
        <title>Deep-cultivation of Planctomycetes and their phenomic and genomic characterization uncovers novel biology.</title>
        <authorList>
            <person name="Wiegand S."/>
            <person name="Jogler M."/>
            <person name="Boedeker C."/>
            <person name="Pinto D."/>
            <person name="Vollmers J."/>
            <person name="Rivas-Marin E."/>
            <person name="Kohn T."/>
            <person name="Peeters S.H."/>
            <person name="Heuer A."/>
            <person name="Rast P."/>
            <person name="Oberbeckmann S."/>
            <person name="Bunk B."/>
            <person name="Jeske O."/>
            <person name="Meyerdierks A."/>
            <person name="Storesund J.E."/>
            <person name="Kallscheuer N."/>
            <person name="Luecker S."/>
            <person name="Lage O.M."/>
            <person name="Pohl T."/>
            <person name="Merkel B.J."/>
            <person name="Hornburger P."/>
            <person name="Mueller R.-W."/>
            <person name="Bruemmer F."/>
            <person name="Labrenz M."/>
            <person name="Spormann A.M."/>
            <person name="Op Den Camp H."/>
            <person name="Overmann J."/>
            <person name="Amann R."/>
            <person name="Jetten M.S.M."/>
            <person name="Mascher T."/>
            <person name="Medema M.H."/>
            <person name="Devos D.P."/>
            <person name="Kaster A.-K."/>
            <person name="Ovreas L."/>
            <person name="Rohde M."/>
            <person name="Galperin M.Y."/>
            <person name="Jogler C."/>
        </authorList>
    </citation>
    <scope>NUCLEOTIDE SEQUENCE [LARGE SCALE GENOMIC DNA]</scope>
    <source>
        <strain evidence="3 4">Poly59</strain>
    </source>
</reference>
<dbReference type="InterPro" id="IPR008930">
    <property type="entry name" value="Terpenoid_cyclase/PrenylTrfase"/>
</dbReference>
<evidence type="ECO:0000313" key="4">
    <source>
        <dbReference type="Proteomes" id="UP000317977"/>
    </source>
</evidence>
<gene>
    <name evidence="3" type="ORF">Poly59_53620</name>
</gene>
<dbReference type="AlphaFoldDB" id="A0A5C6ECP2"/>
<dbReference type="Proteomes" id="UP000317977">
    <property type="component" value="Unassembled WGS sequence"/>
</dbReference>
<keyword evidence="4" id="KW-1185">Reference proteome</keyword>
<keyword evidence="2" id="KW-1133">Transmembrane helix</keyword>
<dbReference type="RefSeq" id="WP_246151942.1">
    <property type="nucleotide sequence ID" value="NZ_SJPX01000006.1"/>
</dbReference>
<evidence type="ECO:0008006" key="5">
    <source>
        <dbReference type="Google" id="ProtNLM"/>
    </source>
</evidence>
<feature type="transmembrane region" description="Helical" evidence="2">
    <location>
        <begin position="181"/>
        <end position="199"/>
    </location>
</feature>
<feature type="region of interest" description="Disordered" evidence="1">
    <location>
        <begin position="1"/>
        <end position="133"/>
    </location>
</feature>
<organism evidence="3 4">
    <name type="scientific">Rubripirellula reticaptiva</name>
    <dbReference type="NCBI Taxonomy" id="2528013"/>
    <lineage>
        <taxon>Bacteria</taxon>
        <taxon>Pseudomonadati</taxon>
        <taxon>Planctomycetota</taxon>
        <taxon>Planctomycetia</taxon>
        <taxon>Pirellulales</taxon>
        <taxon>Pirellulaceae</taxon>
        <taxon>Rubripirellula</taxon>
    </lineage>
</organism>
<name>A0A5C6ECP2_9BACT</name>
<dbReference type="SUPFAM" id="SSF48239">
    <property type="entry name" value="Terpenoid cyclases/Protein prenyltransferases"/>
    <property type="match status" value="1"/>
</dbReference>
<dbReference type="CDD" id="cd00688">
    <property type="entry name" value="ISOPREN_C2_like"/>
    <property type="match status" value="1"/>
</dbReference>
<sequence>MSQADYSNDAGLNDSNGPVSMGSGPSVPTPPTAGSAPSDEKSPGQQPARPPTASPPPVGPPPTVAAPTVPPRVETSGQVVDKVGATMPPAAGKNQRPASTNREAVVPPPPPPRSTLPPVRQAADGRAPSGVGWAKGVRWRGELDGIKNSASMPPVAGEAALPPEDMIDPGEDRFRFSAPPWLVSLIIHLVFLLALALITTPAGSGIGKFILTMGSADGDPNEEITDFDISTDTLVEADSVLPSEVESEMNIELPELFEAVEDSSEAPTLVPLDMGLAASESMQPMFGGRTGALKASLMSMFGGTAETQDAVKRGLLWLQRNQKKKGGWSMMGPYRDGNHSENETSATAMAMLAFLGDGHTHRSGDYTDEMEKAMKYLVAMQDRTGFMARSARGHEQMYSQAQATIALCELYGMTKDSWLRPRVELAVDFAQKAQSDQGGWRYTPNQDSDTSVTGWFVLALKSAQSAGIEVDDSKLRHVSDYLDTAASYEGAAYSYQPRGGPSPAMTAEGLLCRQYLGWNRDDVPMVRGIEALSMDYPFDANDQDVYYWYYATQALHHFGGSAWRNWNDIMKVELPKMQIRSGREDGSWSPQGDAYGSYGRLYTTCLSIYCLEVYYRHMPLYQVGHE</sequence>
<dbReference type="EMBL" id="SJPX01000006">
    <property type="protein sequence ID" value="TWU46420.1"/>
    <property type="molecule type" value="Genomic_DNA"/>
</dbReference>
<feature type="compositionally biased region" description="Pro residues" evidence="1">
    <location>
        <begin position="106"/>
        <end position="115"/>
    </location>
</feature>
<proteinExistence type="predicted"/>
<protein>
    <recommendedName>
        <fullName evidence="5">Squalene cyclase C-terminal domain-containing protein</fullName>
    </recommendedName>
</protein>
<accession>A0A5C6ECP2</accession>
<comment type="caution">
    <text evidence="3">The sequence shown here is derived from an EMBL/GenBank/DDBJ whole genome shotgun (WGS) entry which is preliminary data.</text>
</comment>
<keyword evidence="2" id="KW-0472">Membrane</keyword>